<name>A0A183P5F6_9TREM</name>
<dbReference type="AlphaFoldDB" id="A0A183P5F6"/>
<dbReference type="EMBL" id="UZAL01029839">
    <property type="protein sequence ID" value="VDP50659.1"/>
    <property type="molecule type" value="Genomic_DNA"/>
</dbReference>
<evidence type="ECO:0000313" key="1">
    <source>
        <dbReference type="EMBL" id="VDP50659.1"/>
    </source>
</evidence>
<dbReference type="Proteomes" id="UP000269396">
    <property type="component" value="Unassembled WGS sequence"/>
</dbReference>
<reference evidence="1 2" key="1">
    <citation type="submission" date="2018-11" db="EMBL/GenBank/DDBJ databases">
        <authorList>
            <consortium name="Pathogen Informatics"/>
        </authorList>
    </citation>
    <scope>NUCLEOTIDE SEQUENCE [LARGE SCALE GENOMIC DNA]</scope>
    <source>
        <strain>Denwood</strain>
        <strain evidence="2">Zambia</strain>
    </source>
</reference>
<keyword evidence="2" id="KW-1185">Reference proteome</keyword>
<evidence type="ECO:0000313" key="2">
    <source>
        <dbReference type="Proteomes" id="UP000269396"/>
    </source>
</evidence>
<proteinExistence type="predicted"/>
<organism evidence="1 2">
    <name type="scientific">Schistosoma mattheei</name>
    <dbReference type="NCBI Taxonomy" id="31246"/>
    <lineage>
        <taxon>Eukaryota</taxon>
        <taxon>Metazoa</taxon>
        <taxon>Spiralia</taxon>
        <taxon>Lophotrochozoa</taxon>
        <taxon>Platyhelminthes</taxon>
        <taxon>Trematoda</taxon>
        <taxon>Digenea</taxon>
        <taxon>Strigeidida</taxon>
        <taxon>Schistosomatoidea</taxon>
        <taxon>Schistosomatidae</taxon>
        <taxon>Schistosoma</taxon>
    </lineage>
</organism>
<accession>A0A183P5F6</accession>
<protein>
    <submittedName>
        <fullName evidence="1">Uncharacterized protein</fullName>
    </submittedName>
</protein>
<gene>
    <name evidence="1" type="ORF">SMTD_LOCUS9592</name>
</gene>
<sequence length="184" mass="21286">MAHKLAEQYFDIAERSNDILEKIEACKLLGSINENLSKLDEAEQNYITIIEYTKLLHNNNTEKLSEAYELLAKFYIFNTNKYDLAKLASENGLNYAQINETIIYNQLKLWYSISKSKLMEPHYLNMIIAAQCSWSPCAPMVWNQGFPTLPDGSYVAINPVKTPDFSFSSSQFLKQHHEKTVYRI</sequence>